<name>A0ABS3BD73_9XANT</name>
<dbReference type="EMBL" id="JAFIWB010000046">
    <property type="protein sequence ID" value="MBN6104904.1"/>
    <property type="molecule type" value="Genomic_DNA"/>
</dbReference>
<reference evidence="1 2" key="1">
    <citation type="submission" date="2021-02" db="EMBL/GenBank/DDBJ databases">
        <title>Taxonomically Unique Crown Gall-Associated Xanthomonas Stains Have Deficiency in Virulence Repertories.</title>
        <authorList>
            <person name="Mafakheri H."/>
            <person name="Taghavi S.M."/>
            <person name="Dimkic I."/>
            <person name="Nemanja K."/>
            <person name="Osdaghi E."/>
        </authorList>
    </citation>
    <scope>NUCLEOTIDE SEQUENCE [LARGE SCALE GENOMIC DNA]</scope>
    <source>
        <strain evidence="1 2">FX4</strain>
    </source>
</reference>
<dbReference type="RefSeq" id="WP_206231186.1">
    <property type="nucleotide sequence ID" value="NZ_JAFIWB010000046.1"/>
</dbReference>
<proteinExistence type="predicted"/>
<gene>
    <name evidence="1" type="ORF">JR064_22320</name>
</gene>
<protein>
    <submittedName>
        <fullName evidence="1">Uncharacterized protein</fullName>
    </submittedName>
</protein>
<organism evidence="1 2">
    <name type="scientific">Xanthomonas bonasiae</name>
    <dbReference type="NCBI Taxonomy" id="2810351"/>
    <lineage>
        <taxon>Bacteria</taxon>
        <taxon>Pseudomonadati</taxon>
        <taxon>Pseudomonadota</taxon>
        <taxon>Gammaproteobacteria</taxon>
        <taxon>Lysobacterales</taxon>
        <taxon>Lysobacteraceae</taxon>
        <taxon>Xanthomonas</taxon>
    </lineage>
</organism>
<accession>A0ABS3BD73</accession>
<evidence type="ECO:0000313" key="2">
    <source>
        <dbReference type="Proteomes" id="UP000695802"/>
    </source>
</evidence>
<comment type="caution">
    <text evidence="1">The sequence shown here is derived from an EMBL/GenBank/DDBJ whole genome shotgun (WGS) entry which is preliminary data.</text>
</comment>
<sequence length="312" mass="34404">MSGIRKLERDFAQADIAAVTSLLSQLTDEDVMARFGLESRLEELRASLSRLDTIAEVEGASAALFFGGRPVVGTRGIETEFGGTAVAKFQDIISKVMAHEAGRLGQRGVVPNKGASSLHITNVVRGSFGFLLEEIHDQPDMLDAPLKQAVQETSRMLSAFSEPDEEEFRTAVESIDQRVLNTAREFFDLMKSNGTTLRLVAGNRDNSFGQEAVSRAAERAQSTSVEETEEWIDGQLSGTLPDAHQFEFRRQVDGVVIRGKVARSFTAEELLGFNRQWVDQGAVAKVKVNKVRRNGEVVREQYTLLELKLSLA</sequence>
<dbReference type="Proteomes" id="UP000695802">
    <property type="component" value="Unassembled WGS sequence"/>
</dbReference>
<keyword evidence="2" id="KW-1185">Reference proteome</keyword>
<evidence type="ECO:0000313" key="1">
    <source>
        <dbReference type="EMBL" id="MBN6104904.1"/>
    </source>
</evidence>